<comment type="caution">
    <text evidence="3">The sequence shown here is derived from an EMBL/GenBank/DDBJ whole genome shotgun (WGS) entry which is preliminary data.</text>
</comment>
<dbReference type="Gene3D" id="3.40.50.2300">
    <property type="match status" value="1"/>
</dbReference>
<reference evidence="3 4" key="1">
    <citation type="journal article" date="2014" name="Genome Announc.">
        <title>Draft genome sequences of eight enterohepatic helicobacter species isolated from both laboratory and wild rodents.</title>
        <authorList>
            <person name="Sheh A."/>
            <person name="Shen Z."/>
            <person name="Fox J.G."/>
        </authorList>
    </citation>
    <scope>NUCLEOTIDE SEQUENCE [LARGE SCALE GENOMIC DNA]</scope>
    <source>
        <strain evidence="3 4">MIT 01-6451</strain>
    </source>
</reference>
<dbReference type="Proteomes" id="UP000029707">
    <property type="component" value="Unassembled WGS sequence"/>
</dbReference>
<organism evidence="3 4">
    <name type="scientific">Helicobacter japonicus</name>
    <dbReference type="NCBI Taxonomy" id="425400"/>
    <lineage>
        <taxon>Bacteria</taxon>
        <taxon>Pseudomonadati</taxon>
        <taxon>Campylobacterota</taxon>
        <taxon>Epsilonproteobacteria</taxon>
        <taxon>Campylobacterales</taxon>
        <taxon>Helicobacteraceae</taxon>
        <taxon>Helicobacter</taxon>
    </lineage>
</organism>
<sequence>MKVLIIEDEIYLAQSIANKLSDSHLDCVIAHSLQEVQKDNYDVILASFRTINKGYTELSKLYPQAIIILMIAYINDDTVIKPLRNGVTDYIVKPFIVDELIRKITHYKAYREMREEIKFYRSYFSFIERELGTPEPFLYNPPFVIKTNTQRSADIYAMRYAREKCIHFQFHSLKEENWKGIFRVPPKKNEIYYITNLEELKKSDRKDLLELALKYSVIFSIVSNEKVAFPQVIDIARQIDNVELGGEILSVKEYEKIIISKYESRYPDIELAKKLGMSRKSLWEKRKKYGIIRKNKNTPQSPQ</sequence>
<keyword evidence="4" id="KW-1185">Reference proteome</keyword>
<accession>A0A4U8TNT0</accession>
<dbReference type="SMART" id="SM00448">
    <property type="entry name" value="REC"/>
    <property type="match status" value="1"/>
</dbReference>
<dbReference type="RefSeq" id="WP_034360604.1">
    <property type="nucleotide sequence ID" value="NZ_CAMRWY010000003.1"/>
</dbReference>
<evidence type="ECO:0000313" key="3">
    <source>
        <dbReference type="EMBL" id="TLE02192.1"/>
    </source>
</evidence>
<name>A0A4U8TNT0_9HELI</name>
<proteinExistence type="predicted"/>
<evidence type="ECO:0000256" key="1">
    <source>
        <dbReference type="PROSITE-ProRule" id="PRU00169"/>
    </source>
</evidence>
<dbReference type="InterPro" id="IPR011006">
    <property type="entry name" value="CheY-like_superfamily"/>
</dbReference>
<dbReference type="GeneID" id="82321432"/>
<dbReference type="SUPFAM" id="SSF52172">
    <property type="entry name" value="CheY-like"/>
    <property type="match status" value="1"/>
</dbReference>
<dbReference type="OrthoDB" id="5328903at2"/>
<comment type="caution">
    <text evidence="1">Lacks conserved residue(s) required for the propagation of feature annotation.</text>
</comment>
<dbReference type="PIRSF" id="PIRSF016788">
    <property type="entry name" value="RR_Fis"/>
    <property type="match status" value="1"/>
</dbReference>
<protein>
    <submittedName>
        <fullName evidence="3">Response regulator</fullName>
    </submittedName>
</protein>
<gene>
    <name evidence="3" type="ORF">LS65_003355</name>
</gene>
<evidence type="ECO:0000313" key="4">
    <source>
        <dbReference type="Proteomes" id="UP000029707"/>
    </source>
</evidence>
<dbReference type="GO" id="GO:0000160">
    <property type="term" value="P:phosphorelay signal transduction system"/>
    <property type="evidence" value="ECO:0007669"/>
    <property type="project" value="InterPro"/>
</dbReference>
<evidence type="ECO:0000259" key="2">
    <source>
        <dbReference type="PROSITE" id="PS50110"/>
    </source>
</evidence>
<dbReference type="STRING" id="425400.LS65_01020"/>
<dbReference type="PROSITE" id="PS50110">
    <property type="entry name" value="RESPONSE_REGULATORY"/>
    <property type="match status" value="1"/>
</dbReference>
<dbReference type="Gene3D" id="1.10.10.60">
    <property type="entry name" value="Homeodomain-like"/>
    <property type="match status" value="1"/>
</dbReference>
<dbReference type="AlphaFoldDB" id="A0A4U8TNT0"/>
<dbReference type="EMBL" id="JRMQ02000003">
    <property type="protein sequence ID" value="TLE02192.1"/>
    <property type="molecule type" value="Genomic_DNA"/>
</dbReference>
<dbReference type="InterPro" id="IPR014483">
    <property type="entry name" value="Sig_transdc_resp-reg_prd"/>
</dbReference>
<dbReference type="InterPro" id="IPR001789">
    <property type="entry name" value="Sig_transdc_resp-reg_receiver"/>
</dbReference>
<feature type="domain" description="Response regulatory" evidence="2">
    <location>
        <begin position="2"/>
        <end position="108"/>
    </location>
</feature>
<dbReference type="CDD" id="cd00156">
    <property type="entry name" value="REC"/>
    <property type="match status" value="1"/>
</dbReference>